<keyword evidence="3" id="KW-1185">Reference proteome</keyword>
<comment type="caution">
    <text evidence="2">The sequence shown here is derived from an EMBL/GenBank/DDBJ whole genome shotgun (WGS) entry which is preliminary data.</text>
</comment>
<gene>
    <name evidence="2" type="ORF">Glove_5g23</name>
</gene>
<feature type="domain" description="BACK" evidence="1">
    <location>
        <begin position="7"/>
        <end position="74"/>
    </location>
</feature>
<sequence>MLVADELGLEELANKIETFLIKTKLHDIIAKHPSLIFERTDFNSLPESKLMSFLKIENLQMKETEICDYVIKWEISQNLTLPTENDEVSYSIRPYKNILDKQLFKLPHRAEEPKESFFQYNFRKKEIMKNLYIRELSSKYFSIVKYEVFEILENLKG</sequence>
<dbReference type="Gene3D" id="1.25.40.420">
    <property type="match status" value="1"/>
</dbReference>
<dbReference type="Proteomes" id="UP000266861">
    <property type="component" value="Unassembled WGS sequence"/>
</dbReference>
<evidence type="ECO:0000313" key="3">
    <source>
        <dbReference type="Proteomes" id="UP000266861"/>
    </source>
</evidence>
<name>A0A397JP89_9GLOM</name>
<evidence type="ECO:0000313" key="2">
    <source>
        <dbReference type="EMBL" id="RHZ90165.1"/>
    </source>
</evidence>
<dbReference type="AlphaFoldDB" id="A0A397JP89"/>
<proteinExistence type="predicted"/>
<reference evidence="2 3" key="1">
    <citation type="submission" date="2018-08" db="EMBL/GenBank/DDBJ databases">
        <title>Genome and evolution of the arbuscular mycorrhizal fungus Diversispora epigaea (formerly Glomus versiforme) and its bacterial endosymbionts.</title>
        <authorList>
            <person name="Sun X."/>
            <person name="Fei Z."/>
            <person name="Harrison M."/>
        </authorList>
    </citation>
    <scope>NUCLEOTIDE SEQUENCE [LARGE SCALE GENOMIC DNA]</scope>
    <source>
        <strain evidence="2 3">IT104</strain>
    </source>
</reference>
<dbReference type="EMBL" id="PQFF01000004">
    <property type="protein sequence ID" value="RHZ90165.1"/>
    <property type="molecule type" value="Genomic_DNA"/>
</dbReference>
<dbReference type="Pfam" id="PF07707">
    <property type="entry name" value="BACK"/>
    <property type="match status" value="1"/>
</dbReference>
<accession>A0A397JP89</accession>
<dbReference type="InterPro" id="IPR011705">
    <property type="entry name" value="BACK"/>
</dbReference>
<evidence type="ECO:0000259" key="1">
    <source>
        <dbReference type="Pfam" id="PF07707"/>
    </source>
</evidence>
<dbReference type="OrthoDB" id="5948799at2759"/>
<protein>
    <recommendedName>
        <fullName evidence="1">BACK domain-containing protein</fullName>
    </recommendedName>
</protein>
<organism evidence="2 3">
    <name type="scientific">Diversispora epigaea</name>
    <dbReference type="NCBI Taxonomy" id="1348612"/>
    <lineage>
        <taxon>Eukaryota</taxon>
        <taxon>Fungi</taxon>
        <taxon>Fungi incertae sedis</taxon>
        <taxon>Mucoromycota</taxon>
        <taxon>Glomeromycotina</taxon>
        <taxon>Glomeromycetes</taxon>
        <taxon>Diversisporales</taxon>
        <taxon>Diversisporaceae</taxon>
        <taxon>Diversispora</taxon>
    </lineage>
</organism>